<accession>A0A382H495</accession>
<sequence>MSGNITALIMLGKSGASNAETLVHN</sequence>
<gene>
    <name evidence="1" type="ORF">METZ01_LOCUS234836</name>
</gene>
<dbReference type="AlphaFoldDB" id="A0A382H495"/>
<name>A0A382H495_9ZZZZ</name>
<dbReference type="EMBL" id="UINC01059031">
    <property type="protein sequence ID" value="SVB81982.1"/>
    <property type="molecule type" value="Genomic_DNA"/>
</dbReference>
<organism evidence="1">
    <name type="scientific">marine metagenome</name>
    <dbReference type="NCBI Taxonomy" id="408172"/>
    <lineage>
        <taxon>unclassified sequences</taxon>
        <taxon>metagenomes</taxon>
        <taxon>ecological metagenomes</taxon>
    </lineage>
</organism>
<reference evidence="1" key="1">
    <citation type="submission" date="2018-05" db="EMBL/GenBank/DDBJ databases">
        <authorList>
            <person name="Lanie J.A."/>
            <person name="Ng W.-L."/>
            <person name="Kazmierczak K.M."/>
            <person name="Andrzejewski T.M."/>
            <person name="Davidsen T.M."/>
            <person name="Wayne K.J."/>
            <person name="Tettelin H."/>
            <person name="Glass J.I."/>
            <person name="Rusch D."/>
            <person name="Podicherti R."/>
            <person name="Tsui H.-C.T."/>
            <person name="Winkler M.E."/>
        </authorList>
    </citation>
    <scope>NUCLEOTIDE SEQUENCE</scope>
</reference>
<evidence type="ECO:0000313" key="1">
    <source>
        <dbReference type="EMBL" id="SVB81982.1"/>
    </source>
</evidence>
<feature type="non-terminal residue" evidence="1">
    <location>
        <position position="25"/>
    </location>
</feature>
<proteinExistence type="predicted"/>
<protein>
    <submittedName>
        <fullName evidence="1">Uncharacterized protein</fullName>
    </submittedName>
</protein>